<dbReference type="Proteomes" id="UP000234331">
    <property type="component" value="Unassembled WGS sequence"/>
</dbReference>
<feature type="transmembrane region" description="Helical" evidence="1">
    <location>
        <begin position="21"/>
        <end position="39"/>
    </location>
</feature>
<reference evidence="2 3" key="1">
    <citation type="submission" date="2017-06" db="EMBL/GenBank/DDBJ databases">
        <authorList>
            <person name="Kim H.J."/>
            <person name="Triplett B.A."/>
        </authorList>
    </citation>
    <scope>NUCLEOTIDE SEQUENCE [LARGE SCALE GENOMIC DNA]</scope>
    <source>
        <strain evidence="2">FRACA_ARgP5</strain>
    </source>
</reference>
<organism evidence="2 3">
    <name type="scientific">Frankia canadensis</name>
    <dbReference type="NCBI Taxonomy" id="1836972"/>
    <lineage>
        <taxon>Bacteria</taxon>
        <taxon>Bacillati</taxon>
        <taxon>Actinomycetota</taxon>
        <taxon>Actinomycetes</taxon>
        <taxon>Frankiales</taxon>
        <taxon>Frankiaceae</taxon>
        <taxon>Frankia</taxon>
    </lineage>
</organism>
<name>A0A2I2KLX3_9ACTN</name>
<evidence type="ECO:0000313" key="3">
    <source>
        <dbReference type="Proteomes" id="UP000234331"/>
    </source>
</evidence>
<sequence>MRDSQALEAAHRSPRPTRHRAAVIAAGLALAGLAGLTAGCGSDGTDLPTTGATSLPSGLPTALPTGLPTALPTGLPTGLPSSIPGVGRIGAATGADALKGTNVPADFPIPPGAKVKVGTTTGRTSTVTLTGVDGDKAAAFYRTALPQAGYRITQDVGVGGVARAMSFTGHGITGSIGSAGIGQADASALVFTRQQ</sequence>
<evidence type="ECO:0000313" key="2">
    <source>
        <dbReference type="EMBL" id="SNQ46663.1"/>
    </source>
</evidence>
<dbReference type="OrthoDB" id="3216032at2"/>
<gene>
    <name evidence="2" type="ORF">FRACA_150035</name>
</gene>
<dbReference type="RefSeq" id="WP_101830639.1">
    <property type="nucleotide sequence ID" value="NZ_FZMO01000057.1"/>
</dbReference>
<proteinExistence type="predicted"/>
<evidence type="ECO:0000256" key="1">
    <source>
        <dbReference type="SAM" id="Phobius"/>
    </source>
</evidence>
<accession>A0A2I2KLX3</accession>
<protein>
    <submittedName>
        <fullName evidence="2">PT repeat protein</fullName>
    </submittedName>
</protein>
<keyword evidence="1" id="KW-0812">Transmembrane</keyword>
<keyword evidence="3" id="KW-1185">Reference proteome</keyword>
<keyword evidence="1" id="KW-0472">Membrane</keyword>
<dbReference type="AlphaFoldDB" id="A0A2I2KLX3"/>
<dbReference type="EMBL" id="FZMO01000057">
    <property type="protein sequence ID" value="SNQ46663.1"/>
    <property type="molecule type" value="Genomic_DNA"/>
</dbReference>
<keyword evidence="1" id="KW-1133">Transmembrane helix</keyword>